<dbReference type="InterPro" id="IPR047127">
    <property type="entry name" value="MutT-like"/>
</dbReference>
<keyword evidence="3" id="KW-0515">Mutator protein</keyword>
<evidence type="ECO:0000313" key="14">
    <source>
        <dbReference type="Proteomes" id="UP001623591"/>
    </source>
</evidence>
<accession>A0ABW8T014</accession>
<evidence type="ECO:0000256" key="6">
    <source>
        <dbReference type="ARBA" id="ARBA00022763"/>
    </source>
</evidence>
<proteinExistence type="inferred from homology"/>
<dbReference type="GO" id="GO:0016787">
    <property type="term" value="F:hydrolase activity"/>
    <property type="evidence" value="ECO:0007669"/>
    <property type="project" value="UniProtKB-KW"/>
</dbReference>
<keyword evidence="7 13" id="KW-0378">Hydrolase</keyword>
<comment type="similarity">
    <text evidence="2">Belongs to the Nudix hydrolase family.</text>
</comment>
<evidence type="ECO:0000259" key="12">
    <source>
        <dbReference type="PROSITE" id="PS51462"/>
    </source>
</evidence>
<dbReference type="InterPro" id="IPR000086">
    <property type="entry name" value="NUDIX_hydrolase_dom"/>
</dbReference>
<dbReference type="RefSeq" id="WP_406768039.1">
    <property type="nucleotide sequence ID" value="NZ_JBJHZZ010000001.1"/>
</dbReference>
<protein>
    <recommendedName>
        <fullName evidence="11">8-oxo-dGTP diphosphatase</fullName>
        <ecNumber evidence="11">3.6.1.55</ecNumber>
    </recommendedName>
</protein>
<reference evidence="13 14" key="1">
    <citation type="submission" date="2024-11" db="EMBL/GenBank/DDBJ databases">
        <authorList>
            <person name="Heng Y.C."/>
            <person name="Lim A.C.H."/>
            <person name="Lee J.K.Y."/>
            <person name="Kittelmann S."/>
        </authorList>
    </citation>
    <scope>NUCLEOTIDE SEQUENCE [LARGE SCALE GENOMIC DNA]</scope>
    <source>
        <strain evidence="13 14">WILCCON 0185</strain>
    </source>
</reference>
<evidence type="ECO:0000256" key="2">
    <source>
        <dbReference type="ARBA" id="ARBA00005582"/>
    </source>
</evidence>
<comment type="caution">
    <text evidence="13">The sequence shown here is derived from an EMBL/GenBank/DDBJ whole genome shotgun (WGS) entry which is preliminary data.</text>
</comment>
<gene>
    <name evidence="13" type="ORF">ACJDUG_01150</name>
</gene>
<name>A0ABW8T014_9CLOT</name>
<feature type="domain" description="Nudix hydrolase" evidence="12">
    <location>
        <begin position="3"/>
        <end position="128"/>
    </location>
</feature>
<organism evidence="13 14">
    <name type="scientific">Candidatus Clostridium stratigraminis</name>
    <dbReference type="NCBI Taxonomy" id="3381661"/>
    <lineage>
        <taxon>Bacteria</taxon>
        <taxon>Bacillati</taxon>
        <taxon>Bacillota</taxon>
        <taxon>Clostridia</taxon>
        <taxon>Eubacteriales</taxon>
        <taxon>Clostridiaceae</taxon>
        <taxon>Clostridium</taxon>
    </lineage>
</organism>
<evidence type="ECO:0000256" key="10">
    <source>
        <dbReference type="ARBA" id="ARBA00035861"/>
    </source>
</evidence>
<evidence type="ECO:0000256" key="8">
    <source>
        <dbReference type="ARBA" id="ARBA00022842"/>
    </source>
</evidence>
<dbReference type="InterPro" id="IPR015797">
    <property type="entry name" value="NUDIX_hydrolase-like_dom_sf"/>
</dbReference>
<dbReference type="EMBL" id="JBJHZZ010000001">
    <property type="protein sequence ID" value="MFL0245582.1"/>
    <property type="molecule type" value="Genomic_DNA"/>
</dbReference>
<dbReference type="CDD" id="cd03425">
    <property type="entry name" value="NUDIX_MutT_NudA_like"/>
    <property type="match status" value="1"/>
</dbReference>
<keyword evidence="8" id="KW-0460">Magnesium</keyword>
<evidence type="ECO:0000256" key="5">
    <source>
        <dbReference type="ARBA" id="ARBA00022723"/>
    </source>
</evidence>
<evidence type="ECO:0000313" key="13">
    <source>
        <dbReference type="EMBL" id="MFL0245582.1"/>
    </source>
</evidence>
<comment type="cofactor">
    <cofactor evidence="1">
        <name>Mg(2+)</name>
        <dbReference type="ChEBI" id="CHEBI:18420"/>
    </cofactor>
</comment>
<dbReference type="PANTHER" id="PTHR47707">
    <property type="entry name" value="8-OXO-DGTP DIPHOSPHATASE"/>
    <property type="match status" value="1"/>
</dbReference>
<dbReference type="PANTHER" id="PTHR47707:SF1">
    <property type="entry name" value="NUDIX HYDROLASE FAMILY PROTEIN"/>
    <property type="match status" value="1"/>
</dbReference>
<evidence type="ECO:0000256" key="7">
    <source>
        <dbReference type="ARBA" id="ARBA00022801"/>
    </source>
</evidence>
<comment type="catalytic activity">
    <reaction evidence="10">
        <text>8-oxo-dGTP + H2O = 8-oxo-dGMP + diphosphate + H(+)</text>
        <dbReference type="Rhea" id="RHEA:31575"/>
        <dbReference type="ChEBI" id="CHEBI:15377"/>
        <dbReference type="ChEBI" id="CHEBI:15378"/>
        <dbReference type="ChEBI" id="CHEBI:33019"/>
        <dbReference type="ChEBI" id="CHEBI:63224"/>
        <dbReference type="ChEBI" id="CHEBI:77896"/>
        <dbReference type="EC" id="3.6.1.55"/>
    </reaction>
</comment>
<dbReference type="Gene3D" id="3.90.79.10">
    <property type="entry name" value="Nucleoside Triphosphate Pyrophosphohydrolase"/>
    <property type="match status" value="1"/>
</dbReference>
<evidence type="ECO:0000256" key="3">
    <source>
        <dbReference type="ARBA" id="ARBA00022457"/>
    </source>
</evidence>
<evidence type="ECO:0000256" key="11">
    <source>
        <dbReference type="ARBA" id="ARBA00038905"/>
    </source>
</evidence>
<dbReference type="PROSITE" id="PS51462">
    <property type="entry name" value="NUDIX"/>
    <property type="match status" value="1"/>
</dbReference>
<evidence type="ECO:0000256" key="1">
    <source>
        <dbReference type="ARBA" id="ARBA00001946"/>
    </source>
</evidence>
<keyword evidence="6" id="KW-0227">DNA damage</keyword>
<dbReference type="Proteomes" id="UP001623591">
    <property type="component" value="Unassembled WGS sequence"/>
</dbReference>
<sequence length="132" mass="14922">MKKLVKVVGAVIENDNNEILCALRSPEMSLPSMWEFPGGKVEPNEELAVAIVREIKEELQCDIECIGVFNNNTHEYENFIINLITMECKIVSGIPIASEHAKLLWLRRECLESLVWAPADISTVTQLLKEKV</sequence>
<dbReference type="Pfam" id="PF00293">
    <property type="entry name" value="NUDIX"/>
    <property type="match status" value="1"/>
</dbReference>
<keyword evidence="14" id="KW-1185">Reference proteome</keyword>
<dbReference type="SUPFAM" id="SSF55811">
    <property type="entry name" value="Nudix"/>
    <property type="match status" value="1"/>
</dbReference>
<keyword evidence="5" id="KW-0479">Metal-binding</keyword>
<keyword evidence="4" id="KW-0235">DNA replication</keyword>
<dbReference type="EC" id="3.6.1.55" evidence="11"/>
<keyword evidence="9" id="KW-0234">DNA repair</keyword>
<evidence type="ECO:0000256" key="4">
    <source>
        <dbReference type="ARBA" id="ARBA00022705"/>
    </source>
</evidence>
<evidence type="ECO:0000256" key="9">
    <source>
        <dbReference type="ARBA" id="ARBA00023204"/>
    </source>
</evidence>